<feature type="coiled-coil region" evidence="4">
    <location>
        <begin position="212"/>
        <end position="264"/>
    </location>
</feature>
<feature type="domain" description="Rad50/SbcC-type AAA" evidence="6">
    <location>
        <begin position="49"/>
        <end position="142"/>
    </location>
</feature>
<organism evidence="7 8">
    <name type="scientific">Acrocarpospora macrocephala</name>
    <dbReference type="NCBI Taxonomy" id="150177"/>
    <lineage>
        <taxon>Bacteria</taxon>
        <taxon>Bacillati</taxon>
        <taxon>Actinomycetota</taxon>
        <taxon>Actinomycetes</taxon>
        <taxon>Streptosporangiales</taxon>
        <taxon>Streptosporangiaceae</taxon>
        <taxon>Acrocarpospora</taxon>
    </lineage>
</organism>
<evidence type="ECO:0000259" key="6">
    <source>
        <dbReference type="Pfam" id="PF13476"/>
    </source>
</evidence>
<sequence length="774" mass="84272">MSETLRDLVTARLAGSSLDPAAQRIMLEALGEDETGPSRPIRRAYLQSVTVSGFRGIGRTARLPLTPRPGLTLVVGRNGSGKSSFAEAVEIALTGDNARWSSRSDIWRRSWRNLHESAPPQVAVELLLEGDTEPSTVLREWTGEDVGDSRAEVERPGSDPVPLAELGWAPDLALYRPFLSYSELGQMISGKPSEMYDAVATILGLELLATADKNLRDRASDLEKVIKQADAELPEVADLDDPRAQAAQAVLQAKKRDLDRLAELVVGEHTVDDGELARLRRLADLSGPDVAVVEQRVARLRAALAAAEQVRGTSAEDARRRAELLERALAHFCGQACPVCGGEQLDEVWAGHAHDEVARLRGEAAAADDARRELRSAAQAVQDLVENPPAGVSSEVGAAWAACRTLDDPVALARQAPMAAMAMAAACRDAREQAVKRLADLDGRWKETATALAAWLTVARRAEAGRPELKQVKAARKWLRDVHDELRAERMAPLGETSQLIWNLLRQQSNVTLGPVQLAGAATQRRVVMDVSVDDIEAPALGVMSQGELHALALTLFLPRATSRQSPFKFLVIDDPVQSMDPAKVDGLARVLTMIAETRQVVVFTHDTRLPQALKYLRLPATVVEVVRKERSVVELKESDDPVARALRDARALAKPGKVPADVVRHVLPGLCRTALEAAFLEVVWHRLLTAGRDHGLVERQIGDAHKLTELAALALFGDASKWSQVLGELNQRYGGWAADLVVLCNKATHQAVRFDDVEELVRQTGRLAKLVRA</sequence>
<dbReference type="InterPro" id="IPR003959">
    <property type="entry name" value="ATPase_AAA_core"/>
</dbReference>
<dbReference type="InterPro" id="IPR038729">
    <property type="entry name" value="Rad50/SbcC_AAA"/>
</dbReference>
<dbReference type="EMBL" id="BLAE01000078">
    <property type="protein sequence ID" value="GES15521.1"/>
    <property type="molecule type" value="Genomic_DNA"/>
</dbReference>
<proteinExistence type="inferred from homology"/>
<keyword evidence="8" id="KW-1185">Reference proteome</keyword>
<dbReference type="Pfam" id="PF13304">
    <property type="entry name" value="AAA_21"/>
    <property type="match status" value="1"/>
</dbReference>
<dbReference type="Proteomes" id="UP000331127">
    <property type="component" value="Unassembled WGS sequence"/>
</dbReference>
<name>A0A5M3X7K2_9ACTN</name>
<dbReference type="RefSeq" id="WP_155360634.1">
    <property type="nucleotide sequence ID" value="NZ_BAAAHL010000014.1"/>
</dbReference>
<keyword evidence="4" id="KW-0175">Coiled coil</keyword>
<evidence type="ECO:0000313" key="8">
    <source>
        <dbReference type="Proteomes" id="UP000331127"/>
    </source>
</evidence>
<feature type="domain" description="ATPase AAA-type core" evidence="5">
    <location>
        <begin position="540"/>
        <end position="609"/>
    </location>
</feature>
<gene>
    <name evidence="7" type="ORF">Amac_091180</name>
</gene>
<dbReference type="PANTHER" id="PTHR32114">
    <property type="entry name" value="ABC TRANSPORTER ABCH.3"/>
    <property type="match status" value="1"/>
</dbReference>
<evidence type="ECO:0000259" key="5">
    <source>
        <dbReference type="Pfam" id="PF13304"/>
    </source>
</evidence>
<dbReference type="GO" id="GO:0016887">
    <property type="term" value="F:ATP hydrolysis activity"/>
    <property type="evidence" value="ECO:0007669"/>
    <property type="project" value="InterPro"/>
</dbReference>
<evidence type="ECO:0000256" key="3">
    <source>
        <dbReference type="ARBA" id="ARBA00013368"/>
    </source>
</evidence>
<dbReference type="SUPFAM" id="SSF52540">
    <property type="entry name" value="P-loop containing nucleoside triphosphate hydrolases"/>
    <property type="match status" value="1"/>
</dbReference>
<comment type="subunit">
    <text evidence="2">Heterodimer of SbcC and SbcD.</text>
</comment>
<evidence type="ECO:0000256" key="2">
    <source>
        <dbReference type="ARBA" id="ARBA00011322"/>
    </source>
</evidence>
<protein>
    <recommendedName>
        <fullName evidence="3">Nuclease SbcCD subunit C</fullName>
    </recommendedName>
</protein>
<evidence type="ECO:0000313" key="7">
    <source>
        <dbReference type="EMBL" id="GES15521.1"/>
    </source>
</evidence>
<evidence type="ECO:0000256" key="4">
    <source>
        <dbReference type="SAM" id="Coils"/>
    </source>
</evidence>
<dbReference type="Pfam" id="PF13476">
    <property type="entry name" value="AAA_23"/>
    <property type="match status" value="1"/>
</dbReference>
<comment type="similarity">
    <text evidence="1">Belongs to the SMC family. SbcC subfamily.</text>
</comment>
<dbReference type="Gene3D" id="3.40.50.300">
    <property type="entry name" value="P-loop containing nucleotide triphosphate hydrolases"/>
    <property type="match status" value="2"/>
</dbReference>
<comment type="caution">
    <text evidence="7">The sequence shown here is derived from an EMBL/GenBank/DDBJ whole genome shotgun (WGS) entry which is preliminary data.</text>
</comment>
<dbReference type="PANTHER" id="PTHR32114:SF2">
    <property type="entry name" value="ABC TRANSPORTER ABCH.3"/>
    <property type="match status" value="1"/>
</dbReference>
<reference evidence="7 8" key="1">
    <citation type="submission" date="2019-10" db="EMBL/GenBank/DDBJ databases">
        <title>Whole genome shotgun sequence of Acrocarpospora macrocephala NBRC 16266.</title>
        <authorList>
            <person name="Ichikawa N."/>
            <person name="Kimura A."/>
            <person name="Kitahashi Y."/>
            <person name="Komaki H."/>
            <person name="Oguchi A."/>
        </authorList>
    </citation>
    <scope>NUCLEOTIDE SEQUENCE [LARGE SCALE GENOMIC DNA]</scope>
    <source>
        <strain evidence="7 8">NBRC 16266</strain>
    </source>
</reference>
<dbReference type="GO" id="GO:0006302">
    <property type="term" value="P:double-strand break repair"/>
    <property type="evidence" value="ECO:0007669"/>
    <property type="project" value="InterPro"/>
</dbReference>
<evidence type="ECO:0000256" key="1">
    <source>
        <dbReference type="ARBA" id="ARBA00006930"/>
    </source>
</evidence>
<dbReference type="InterPro" id="IPR027417">
    <property type="entry name" value="P-loop_NTPase"/>
</dbReference>
<accession>A0A5M3X7K2</accession>
<dbReference type="OrthoDB" id="5089113at2"/>
<dbReference type="AlphaFoldDB" id="A0A5M3X7K2"/>